<dbReference type="PANTHER" id="PTHR34846">
    <property type="entry name" value="4-CARBOXYMUCONOLACTONE DECARBOXYLASE FAMILY PROTEIN (AFU_ORTHOLOGUE AFUA_6G11590)"/>
    <property type="match status" value="1"/>
</dbReference>
<dbReference type="GO" id="GO:0051920">
    <property type="term" value="F:peroxiredoxin activity"/>
    <property type="evidence" value="ECO:0007669"/>
    <property type="project" value="InterPro"/>
</dbReference>
<organism evidence="3 4">
    <name type="scientific">Dendrothele bispora (strain CBS 962.96)</name>
    <dbReference type="NCBI Taxonomy" id="1314807"/>
    <lineage>
        <taxon>Eukaryota</taxon>
        <taxon>Fungi</taxon>
        <taxon>Dikarya</taxon>
        <taxon>Basidiomycota</taxon>
        <taxon>Agaricomycotina</taxon>
        <taxon>Agaricomycetes</taxon>
        <taxon>Agaricomycetidae</taxon>
        <taxon>Agaricales</taxon>
        <taxon>Agaricales incertae sedis</taxon>
        <taxon>Dendrothele</taxon>
    </lineage>
</organism>
<reference evidence="3 4" key="1">
    <citation type="journal article" date="2019" name="Nat. Ecol. Evol.">
        <title>Megaphylogeny resolves global patterns of mushroom evolution.</title>
        <authorList>
            <person name="Varga T."/>
            <person name="Krizsan K."/>
            <person name="Foldi C."/>
            <person name="Dima B."/>
            <person name="Sanchez-Garcia M."/>
            <person name="Sanchez-Ramirez S."/>
            <person name="Szollosi G.J."/>
            <person name="Szarkandi J.G."/>
            <person name="Papp V."/>
            <person name="Albert L."/>
            <person name="Andreopoulos W."/>
            <person name="Angelini C."/>
            <person name="Antonin V."/>
            <person name="Barry K.W."/>
            <person name="Bougher N.L."/>
            <person name="Buchanan P."/>
            <person name="Buyck B."/>
            <person name="Bense V."/>
            <person name="Catcheside P."/>
            <person name="Chovatia M."/>
            <person name="Cooper J."/>
            <person name="Damon W."/>
            <person name="Desjardin D."/>
            <person name="Finy P."/>
            <person name="Geml J."/>
            <person name="Haridas S."/>
            <person name="Hughes K."/>
            <person name="Justo A."/>
            <person name="Karasinski D."/>
            <person name="Kautmanova I."/>
            <person name="Kiss B."/>
            <person name="Kocsube S."/>
            <person name="Kotiranta H."/>
            <person name="LaButti K.M."/>
            <person name="Lechner B.E."/>
            <person name="Liimatainen K."/>
            <person name="Lipzen A."/>
            <person name="Lukacs Z."/>
            <person name="Mihaltcheva S."/>
            <person name="Morgado L.N."/>
            <person name="Niskanen T."/>
            <person name="Noordeloos M.E."/>
            <person name="Ohm R.A."/>
            <person name="Ortiz-Santana B."/>
            <person name="Ovrebo C."/>
            <person name="Racz N."/>
            <person name="Riley R."/>
            <person name="Savchenko A."/>
            <person name="Shiryaev A."/>
            <person name="Soop K."/>
            <person name="Spirin V."/>
            <person name="Szebenyi C."/>
            <person name="Tomsovsky M."/>
            <person name="Tulloss R.E."/>
            <person name="Uehling J."/>
            <person name="Grigoriev I.V."/>
            <person name="Vagvolgyi C."/>
            <person name="Papp T."/>
            <person name="Martin F.M."/>
            <person name="Miettinen O."/>
            <person name="Hibbett D.S."/>
            <person name="Nagy L.G."/>
        </authorList>
    </citation>
    <scope>NUCLEOTIDE SEQUENCE [LARGE SCALE GENOMIC DNA]</scope>
    <source>
        <strain evidence="3 4">CBS 962.96</strain>
    </source>
</reference>
<keyword evidence="4" id="KW-1185">Reference proteome</keyword>
<keyword evidence="1" id="KW-0732">Signal</keyword>
<dbReference type="PANTHER" id="PTHR34846:SF11">
    <property type="entry name" value="4-CARBOXYMUCONOLACTONE DECARBOXYLASE FAMILY PROTEIN (AFU_ORTHOLOGUE AFUA_6G11590)"/>
    <property type="match status" value="1"/>
</dbReference>
<accession>A0A4V4HFL2</accession>
<dbReference type="OrthoDB" id="9998495at2759"/>
<evidence type="ECO:0000313" key="3">
    <source>
        <dbReference type="EMBL" id="THU95365.1"/>
    </source>
</evidence>
<dbReference type="SUPFAM" id="SSF69118">
    <property type="entry name" value="AhpD-like"/>
    <property type="match status" value="1"/>
</dbReference>
<gene>
    <name evidence="3" type="ORF">K435DRAFT_839520</name>
</gene>
<sequence length="223" mass="24521">MARLLWLFSALVVLLSVGAGTASPHTDVKKRDDNLPARVPYVFPEPGTDPIADHIRERRTNGTLLDLDGALLNAPLIAQAWDQFFGVIRDNNTLPPTMRELFILRVGTLNNAAYEWLQHESPGRSAGLTTEQLLVIRLAPPFLTGMNVTDIMGPDLTAALLYADWMTKSVHVPDEVFNGLRQFLNDTQMVEATATAGGYNLVSRFVEALNVDGKMDVQVPVPT</sequence>
<dbReference type="Pfam" id="PF02627">
    <property type="entry name" value="CMD"/>
    <property type="match status" value="1"/>
</dbReference>
<dbReference type="AlphaFoldDB" id="A0A4V4HFL2"/>
<evidence type="ECO:0000259" key="2">
    <source>
        <dbReference type="Pfam" id="PF02627"/>
    </source>
</evidence>
<evidence type="ECO:0000313" key="4">
    <source>
        <dbReference type="Proteomes" id="UP000297245"/>
    </source>
</evidence>
<name>A0A4V4HFL2_DENBC</name>
<dbReference type="InterPro" id="IPR029032">
    <property type="entry name" value="AhpD-like"/>
</dbReference>
<dbReference type="Proteomes" id="UP000297245">
    <property type="component" value="Unassembled WGS sequence"/>
</dbReference>
<evidence type="ECO:0000256" key="1">
    <source>
        <dbReference type="SAM" id="SignalP"/>
    </source>
</evidence>
<feature type="signal peptide" evidence="1">
    <location>
        <begin position="1"/>
        <end position="22"/>
    </location>
</feature>
<dbReference type="InterPro" id="IPR003779">
    <property type="entry name" value="CMD-like"/>
</dbReference>
<dbReference type="Gene3D" id="1.20.1290.10">
    <property type="entry name" value="AhpD-like"/>
    <property type="match status" value="1"/>
</dbReference>
<feature type="chain" id="PRO_5020850478" evidence="1">
    <location>
        <begin position="23"/>
        <end position="223"/>
    </location>
</feature>
<proteinExistence type="predicted"/>
<protein>
    <submittedName>
        <fullName evidence="3">4-carboxymuconolactone decarboxylase</fullName>
    </submittedName>
</protein>
<feature type="domain" description="Carboxymuconolactone decarboxylase-like" evidence="2">
    <location>
        <begin position="75"/>
        <end position="137"/>
    </location>
</feature>
<dbReference type="EMBL" id="ML179201">
    <property type="protein sequence ID" value="THU95365.1"/>
    <property type="molecule type" value="Genomic_DNA"/>
</dbReference>